<dbReference type="Proteomes" id="UP001358586">
    <property type="component" value="Chromosome 4"/>
</dbReference>
<protein>
    <submittedName>
        <fullName evidence="1">Uncharacterized protein</fullName>
    </submittedName>
</protein>
<comment type="caution">
    <text evidence="1">The sequence shown here is derived from an EMBL/GenBank/DDBJ whole genome shotgun (WGS) entry which is preliminary data.</text>
</comment>
<evidence type="ECO:0000313" key="1">
    <source>
        <dbReference type="EMBL" id="KAK5835610.1"/>
    </source>
</evidence>
<proteinExistence type="predicted"/>
<organism evidence="1 2">
    <name type="scientific">Gossypium arboreum</name>
    <name type="common">Tree cotton</name>
    <name type="synonym">Gossypium nanking</name>
    <dbReference type="NCBI Taxonomy" id="29729"/>
    <lineage>
        <taxon>Eukaryota</taxon>
        <taxon>Viridiplantae</taxon>
        <taxon>Streptophyta</taxon>
        <taxon>Embryophyta</taxon>
        <taxon>Tracheophyta</taxon>
        <taxon>Spermatophyta</taxon>
        <taxon>Magnoliopsida</taxon>
        <taxon>eudicotyledons</taxon>
        <taxon>Gunneridae</taxon>
        <taxon>Pentapetalae</taxon>
        <taxon>rosids</taxon>
        <taxon>malvids</taxon>
        <taxon>Malvales</taxon>
        <taxon>Malvaceae</taxon>
        <taxon>Malvoideae</taxon>
        <taxon>Gossypium</taxon>
    </lineage>
</organism>
<sequence length="102" mass="11809">MRASVAIDPKELTEELQLVPLRVKQKRATSITLMSEEIGRRIKAYLEYYAKCNYGYEKVMSHLVKKFSIDSFRCPQPPLFWKASMDVDPSNTIRPTQDIPSI</sequence>
<name>A0ABR0Q8Y5_GOSAR</name>
<keyword evidence="2" id="KW-1185">Reference proteome</keyword>
<gene>
    <name evidence="1" type="ORF">PVK06_011303</name>
</gene>
<evidence type="ECO:0000313" key="2">
    <source>
        <dbReference type="Proteomes" id="UP001358586"/>
    </source>
</evidence>
<accession>A0ABR0Q8Y5</accession>
<dbReference type="EMBL" id="JARKNE010000004">
    <property type="protein sequence ID" value="KAK5835610.1"/>
    <property type="molecule type" value="Genomic_DNA"/>
</dbReference>
<reference evidence="1 2" key="1">
    <citation type="submission" date="2023-03" db="EMBL/GenBank/DDBJ databases">
        <title>WGS of Gossypium arboreum.</title>
        <authorList>
            <person name="Yu D."/>
        </authorList>
    </citation>
    <scope>NUCLEOTIDE SEQUENCE [LARGE SCALE GENOMIC DNA]</scope>
    <source>
        <tissue evidence="1">Leaf</tissue>
    </source>
</reference>